<dbReference type="AlphaFoldDB" id="A0A1M6B8F5"/>
<protein>
    <recommendedName>
        <fullName evidence="1">DUF4350 domain-containing protein</fullName>
    </recommendedName>
</protein>
<evidence type="ECO:0000313" key="3">
    <source>
        <dbReference type="Proteomes" id="UP000184231"/>
    </source>
</evidence>
<sequence>MDRRSKIIIGIFIGVLLAIIATEVSRPRPIDWKPSYSATDKIPFGGYVLFKELPQLFPNESVALVDESIYPILRKRDISTRSNYIAINDVVVFDKQEAKQLLQYVHDGNDVFIAATSFDSYLSDTLKIKVKTSYSVLEDTVILSHTNTAFPTKKHLYSKGLNHTYFTTVDSLKTSILGHIEPMKKPASLLDDVSNGLKTKRPNFIRVQYGQGYFYLCTTPQAFTNYYMLRGNKDYVSYSLSYLKNNPIYWDNYKKAGRKTIDSPLRFVLSKPELKWGYYTSIMGILLFVLFKAKREQRIIPVIKPLANSSIEFAKTIGSLYFEHKDYSDLIAKKINYFLAYLRTHYYINTDDLSDKTVKELSAKSGISLVETKEIVEFLRHIKLKTRHSEEDLIALHKKISTFKK</sequence>
<feature type="domain" description="DUF4350" evidence="1">
    <location>
        <begin position="87"/>
        <end position="235"/>
    </location>
</feature>
<dbReference type="InterPro" id="IPR025646">
    <property type="entry name" value="DUF4350"/>
</dbReference>
<dbReference type="Pfam" id="PF14258">
    <property type="entry name" value="DUF4350"/>
    <property type="match status" value="1"/>
</dbReference>
<organism evidence="2 3">
    <name type="scientific">Arenibacter nanhaiticus</name>
    <dbReference type="NCBI Taxonomy" id="558155"/>
    <lineage>
        <taxon>Bacteria</taxon>
        <taxon>Pseudomonadati</taxon>
        <taxon>Bacteroidota</taxon>
        <taxon>Flavobacteriia</taxon>
        <taxon>Flavobacteriales</taxon>
        <taxon>Flavobacteriaceae</taxon>
        <taxon>Arenibacter</taxon>
    </lineage>
</organism>
<evidence type="ECO:0000259" key="1">
    <source>
        <dbReference type="Pfam" id="PF14258"/>
    </source>
</evidence>
<dbReference type="EMBL" id="FQYX01000002">
    <property type="protein sequence ID" value="SHI44858.1"/>
    <property type="molecule type" value="Genomic_DNA"/>
</dbReference>
<proteinExistence type="predicted"/>
<evidence type="ECO:0000313" key="2">
    <source>
        <dbReference type="EMBL" id="SHI44858.1"/>
    </source>
</evidence>
<name>A0A1M6B8F5_9FLAO</name>
<accession>A0A1M6B8F5</accession>
<gene>
    <name evidence="2" type="ORF">SAMN04487911_10298</name>
</gene>
<reference evidence="2 3" key="1">
    <citation type="submission" date="2016-11" db="EMBL/GenBank/DDBJ databases">
        <authorList>
            <person name="Jaros S."/>
            <person name="Januszkiewicz K."/>
            <person name="Wedrychowicz H."/>
        </authorList>
    </citation>
    <scope>NUCLEOTIDE SEQUENCE [LARGE SCALE GENOMIC DNA]</scope>
    <source>
        <strain evidence="2 3">CGMCC 1.8863</strain>
    </source>
</reference>
<dbReference type="Proteomes" id="UP000184231">
    <property type="component" value="Unassembled WGS sequence"/>
</dbReference>
<dbReference type="STRING" id="558155.SAMN04487911_10298"/>
<dbReference type="OrthoDB" id="1111222at2"/>
<dbReference type="RefSeq" id="WP_072762925.1">
    <property type="nucleotide sequence ID" value="NZ_FQYX01000002.1"/>
</dbReference>
<keyword evidence="3" id="KW-1185">Reference proteome</keyword>